<feature type="compositionally biased region" description="Basic and acidic residues" evidence="4">
    <location>
        <begin position="42"/>
        <end position="56"/>
    </location>
</feature>
<evidence type="ECO:0000313" key="7">
    <source>
        <dbReference type="Proteomes" id="UP000318017"/>
    </source>
</evidence>
<keyword evidence="3" id="KW-0597">Phosphoprotein</keyword>
<dbReference type="PROSITE" id="PS50109">
    <property type="entry name" value="HIS_KIN"/>
    <property type="match status" value="1"/>
</dbReference>
<dbReference type="InterPro" id="IPR036097">
    <property type="entry name" value="HisK_dim/P_sf"/>
</dbReference>
<dbReference type="PANTHER" id="PTHR43547">
    <property type="entry name" value="TWO-COMPONENT HISTIDINE KINASE"/>
    <property type="match status" value="1"/>
</dbReference>
<dbReference type="Pfam" id="PF00512">
    <property type="entry name" value="HisKA"/>
    <property type="match status" value="1"/>
</dbReference>
<dbReference type="KEGG" id="ahel:Q31a_54940"/>
<dbReference type="InterPro" id="IPR003594">
    <property type="entry name" value="HATPase_dom"/>
</dbReference>
<dbReference type="GO" id="GO:0000155">
    <property type="term" value="F:phosphorelay sensor kinase activity"/>
    <property type="evidence" value="ECO:0007669"/>
    <property type="project" value="InterPro"/>
</dbReference>
<dbReference type="OrthoDB" id="239518at2"/>
<dbReference type="RefSeq" id="WP_145083979.1">
    <property type="nucleotide sequence ID" value="NZ_CP036298.1"/>
</dbReference>
<evidence type="ECO:0000313" key="6">
    <source>
        <dbReference type="EMBL" id="QDV27107.1"/>
    </source>
</evidence>
<reference evidence="6 7" key="1">
    <citation type="submission" date="2019-02" db="EMBL/GenBank/DDBJ databases">
        <title>Deep-cultivation of Planctomycetes and their phenomic and genomic characterization uncovers novel biology.</title>
        <authorList>
            <person name="Wiegand S."/>
            <person name="Jogler M."/>
            <person name="Boedeker C."/>
            <person name="Pinto D."/>
            <person name="Vollmers J."/>
            <person name="Rivas-Marin E."/>
            <person name="Kohn T."/>
            <person name="Peeters S.H."/>
            <person name="Heuer A."/>
            <person name="Rast P."/>
            <person name="Oberbeckmann S."/>
            <person name="Bunk B."/>
            <person name="Jeske O."/>
            <person name="Meyerdierks A."/>
            <person name="Storesund J.E."/>
            <person name="Kallscheuer N."/>
            <person name="Luecker S."/>
            <person name="Lage O.M."/>
            <person name="Pohl T."/>
            <person name="Merkel B.J."/>
            <person name="Hornburger P."/>
            <person name="Mueller R.-W."/>
            <person name="Bruemmer F."/>
            <person name="Labrenz M."/>
            <person name="Spormann A.M."/>
            <person name="Op den Camp H."/>
            <person name="Overmann J."/>
            <person name="Amann R."/>
            <person name="Jetten M.S.M."/>
            <person name="Mascher T."/>
            <person name="Medema M.H."/>
            <person name="Devos D.P."/>
            <person name="Kaster A.-K."/>
            <person name="Ovreas L."/>
            <person name="Rohde M."/>
            <person name="Galperin M.Y."/>
            <person name="Jogler C."/>
        </authorList>
    </citation>
    <scope>NUCLEOTIDE SEQUENCE [LARGE SCALE GENOMIC DNA]</scope>
    <source>
        <strain evidence="6 7">Q31a</strain>
    </source>
</reference>
<dbReference type="SMART" id="SM00387">
    <property type="entry name" value="HATPase_c"/>
    <property type="match status" value="1"/>
</dbReference>
<dbReference type="Gene3D" id="1.10.287.130">
    <property type="match status" value="1"/>
</dbReference>
<evidence type="ECO:0000256" key="3">
    <source>
        <dbReference type="ARBA" id="ARBA00022553"/>
    </source>
</evidence>
<feature type="domain" description="Histidine kinase" evidence="5">
    <location>
        <begin position="199"/>
        <end position="415"/>
    </location>
</feature>
<dbReference type="Gene3D" id="3.30.565.10">
    <property type="entry name" value="Histidine kinase-like ATPase, C-terminal domain"/>
    <property type="match status" value="1"/>
</dbReference>
<dbReference type="InterPro" id="IPR036890">
    <property type="entry name" value="HATPase_C_sf"/>
</dbReference>
<comment type="catalytic activity">
    <reaction evidence="1">
        <text>ATP + protein L-histidine = ADP + protein N-phospho-L-histidine.</text>
        <dbReference type="EC" id="2.7.13.3"/>
    </reaction>
</comment>
<dbReference type="InterPro" id="IPR004358">
    <property type="entry name" value="Sig_transdc_His_kin-like_C"/>
</dbReference>
<evidence type="ECO:0000259" key="5">
    <source>
        <dbReference type="PROSITE" id="PS50109"/>
    </source>
</evidence>
<feature type="region of interest" description="Disordered" evidence="4">
    <location>
        <begin position="33"/>
        <end position="85"/>
    </location>
</feature>
<dbReference type="InterPro" id="IPR005467">
    <property type="entry name" value="His_kinase_dom"/>
</dbReference>
<dbReference type="PANTHER" id="PTHR43547:SF2">
    <property type="entry name" value="HYBRID SIGNAL TRANSDUCTION HISTIDINE KINASE C"/>
    <property type="match status" value="1"/>
</dbReference>
<dbReference type="CDD" id="cd00082">
    <property type="entry name" value="HisKA"/>
    <property type="match status" value="1"/>
</dbReference>
<dbReference type="SUPFAM" id="SSF55874">
    <property type="entry name" value="ATPase domain of HSP90 chaperone/DNA topoisomerase II/histidine kinase"/>
    <property type="match status" value="1"/>
</dbReference>
<evidence type="ECO:0000256" key="1">
    <source>
        <dbReference type="ARBA" id="ARBA00000085"/>
    </source>
</evidence>
<dbReference type="EMBL" id="CP036298">
    <property type="protein sequence ID" value="QDV27107.1"/>
    <property type="molecule type" value="Genomic_DNA"/>
</dbReference>
<accession>A0A518GEX1</accession>
<keyword evidence="6" id="KW-0808">Transferase</keyword>
<dbReference type="AlphaFoldDB" id="A0A518GEX1"/>
<dbReference type="Proteomes" id="UP000318017">
    <property type="component" value="Chromosome"/>
</dbReference>
<dbReference type="Pfam" id="PF02518">
    <property type="entry name" value="HATPase_c"/>
    <property type="match status" value="1"/>
</dbReference>
<organism evidence="6 7">
    <name type="scientific">Aureliella helgolandensis</name>
    <dbReference type="NCBI Taxonomy" id="2527968"/>
    <lineage>
        <taxon>Bacteria</taxon>
        <taxon>Pseudomonadati</taxon>
        <taxon>Planctomycetota</taxon>
        <taxon>Planctomycetia</taxon>
        <taxon>Pirellulales</taxon>
        <taxon>Pirellulaceae</taxon>
        <taxon>Aureliella</taxon>
    </lineage>
</organism>
<keyword evidence="7" id="KW-1185">Reference proteome</keyword>
<dbReference type="SUPFAM" id="SSF47384">
    <property type="entry name" value="Homodimeric domain of signal transducing histidine kinase"/>
    <property type="match status" value="1"/>
</dbReference>
<proteinExistence type="predicted"/>
<dbReference type="EC" id="2.7.13.3" evidence="2"/>
<gene>
    <name evidence="6" type="primary">zraS_7</name>
    <name evidence="6" type="ORF">Q31a_54940</name>
</gene>
<evidence type="ECO:0000256" key="4">
    <source>
        <dbReference type="SAM" id="MobiDB-lite"/>
    </source>
</evidence>
<dbReference type="SMART" id="SM00388">
    <property type="entry name" value="HisKA"/>
    <property type="match status" value="1"/>
</dbReference>
<dbReference type="PRINTS" id="PR00344">
    <property type="entry name" value="BCTRLSENSOR"/>
</dbReference>
<protein>
    <recommendedName>
        <fullName evidence="2">histidine kinase</fullName>
        <ecNumber evidence="2">2.7.13.3</ecNumber>
    </recommendedName>
</protein>
<name>A0A518GEX1_9BACT</name>
<sequence>MNHASAQQAPCFSGATVAQLHAIVLQMAAPPPLAANGPGESPKSRCDLDSQARESESAWPAAEGPITDVARPVSSDGLPPHTPAGRQLLSLAAQDPHFAAWCRSHQCPIDDNSTTAGIASAEPIAIEACDQFARALPQLLIRHSAWLPSPVELEPSQPSPAKLLMDTAHLVVRLQTVQERFTAELQTRKQAAIYNFAYGLSHELNNPLANIATRAGVLLQDESAAERRTMLSTIIDNAMRGCEMLGDLMQVARPPVLAPQPVRLASLLEELQLKIAPLASSRNIDVHWQTTLPTDQVLETDPSALKEVLWCLVRNAIEALGERGTISINATLAVESPFNATPMICLEVLDDGPGLSPHALANCFDPYFSGREAGRGLGLGLSKSQRIIEQFGGTLTLANGPARGCRVTIWLPVSPST</sequence>
<evidence type="ECO:0000256" key="2">
    <source>
        <dbReference type="ARBA" id="ARBA00012438"/>
    </source>
</evidence>
<dbReference type="InterPro" id="IPR003661">
    <property type="entry name" value="HisK_dim/P_dom"/>
</dbReference>